<gene>
    <name evidence="1" type="ORF">CWD84_00645</name>
</gene>
<sequence>MSIIENPLFVTAVEGIALRAEFRDQSSNVYIDTGQLSKIKGTDNQIVYGRRGTGKTHLLQAFQSDAKENTLAVFIDLRKTQDAPVSFHGNPEVASTAALKSFQKIISLLGDQYLKYLEELIKSDNYSAEGTPDEVVELVSTLIDYSKGDWHISELVEYSDTRLNEIINTDTNSGNVTLSLGKSPSLGLGLTNEQTGQVKENITQGSKVKGELRISFSKIISTLEEINKLLSLEKTILLLDEWSFISLDLQPYLAEWLKRSFMSSPKFCLKIACIRYQSNFSFNSASSRIGFELNGDIFVGVDLDDILVFDKNKFSVIHFFYKVII</sequence>
<organism evidence="1 2">
    <name type="scientific">Bacillus siamensis</name>
    <dbReference type="NCBI Taxonomy" id="659243"/>
    <lineage>
        <taxon>Bacteria</taxon>
        <taxon>Bacillati</taxon>
        <taxon>Bacillota</taxon>
        <taxon>Bacilli</taxon>
        <taxon>Bacillales</taxon>
        <taxon>Bacillaceae</taxon>
        <taxon>Bacillus</taxon>
        <taxon>Bacillus amyloliquefaciens group</taxon>
    </lineage>
</organism>
<proteinExistence type="predicted"/>
<dbReference type="InterPro" id="IPR027417">
    <property type="entry name" value="P-loop_NTPase"/>
</dbReference>
<keyword evidence="2" id="KW-1185">Reference proteome</keyword>
<name>A0AAI8MYJ4_9BACI</name>
<dbReference type="Proteomes" id="UP000234366">
    <property type="component" value="Chromosome"/>
</dbReference>
<reference evidence="1 2" key="1">
    <citation type="submission" date="2017-11" db="EMBL/GenBank/DDBJ databases">
        <title>Genome sequence and genome mining of multiple bioactive secondary metabolites from a deep sea-derived Bacillus siamensis SCSIO 05746.</title>
        <authorList>
            <person name="Pan H.-Q."/>
            <person name="Ju J.-H."/>
        </authorList>
    </citation>
    <scope>NUCLEOTIDE SEQUENCE [LARGE SCALE GENOMIC DNA]</scope>
    <source>
        <strain evidence="1 2">SCSIO 05746</strain>
    </source>
</reference>
<accession>A0AAI8MYJ4</accession>
<dbReference type="Gene3D" id="3.40.50.300">
    <property type="entry name" value="P-loop containing nucleotide triphosphate hydrolases"/>
    <property type="match status" value="1"/>
</dbReference>
<dbReference type="SUPFAM" id="SSF52540">
    <property type="entry name" value="P-loop containing nucleoside triphosphate hydrolases"/>
    <property type="match status" value="1"/>
</dbReference>
<dbReference type="RefSeq" id="WP_060963852.1">
    <property type="nucleotide sequence ID" value="NZ_CP025001.1"/>
</dbReference>
<dbReference type="EMBL" id="CP025001">
    <property type="protein sequence ID" value="AUJ75434.1"/>
    <property type="molecule type" value="Genomic_DNA"/>
</dbReference>
<dbReference type="KEGG" id="bsia:CWD84_00645"/>
<evidence type="ECO:0000313" key="1">
    <source>
        <dbReference type="EMBL" id="AUJ75434.1"/>
    </source>
</evidence>
<protein>
    <submittedName>
        <fullName evidence="1">Uncharacterized protein</fullName>
    </submittedName>
</protein>
<dbReference type="AlphaFoldDB" id="A0AAI8MYJ4"/>
<evidence type="ECO:0000313" key="2">
    <source>
        <dbReference type="Proteomes" id="UP000234366"/>
    </source>
</evidence>